<evidence type="ECO:0000313" key="1">
    <source>
        <dbReference type="EMBL" id="MBU9767134.1"/>
    </source>
</evidence>
<comment type="caution">
    <text evidence="1">The sequence shown here is derived from an EMBL/GenBank/DDBJ whole genome shotgun (WGS) entry which is preliminary data.</text>
</comment>
<dbReference type="RefSeq" id="WP_217161023.1">
    <property type="nucleotide sequence ID" value="NZ_VOMB01000027.1"/>
</dbReference>
<protein>
    <submittedName>
        <fullName evidence="1">Uncharacterized protein</fullName>
    </submittedName>
</protein>
<proteinExistence type="predicted"/>
<dbReference type="EMBL" id="VOMB01000027">
    <property type="protein sequence ID" value="MBU9767134.1"/>
    <property type="molecule type" value="Genomic_DNA"/>
</dbReference>
<organism evidence="1 2">
    <name type="scientific">[Mycobacterium] fortunisiensis</name>
    <dbReference type="NCBI Taxonomy" id="2600579"/>
    <lineage>
        <taxon>Bacteria</taxon>
        <taxon>Bacillati</taxon>
        <taxon>Actinomycetota</taxon>
        <taxon>Actinomycetes</taxon>
        <taxon>Mycobacteriales</taxon>
        <taxon>Mycobacteriaceae</taxon>
        <taxon>Mycolicibacterium</taxon>
    </lineage>
</organism>
<gene>
    <name evidence="1" type="ORF">FR943_25295</name>
</gene>
<sequence>MDDTTVNMSTPLTDCAAECRVFADEWEEKGDAVGATAMRVSAESTQQLQGATSNGTPEDLVSARQRAALKVLAPLGLTRDELYAVVNLAGERTTAELKGLDYEKVSAALVNCARYRCGEDVSAALTVMSLLEVMWPDVVMEVSAEVRRYAPAPVSVGTLVTT</sequence>
<dbReference type="Proteomes" id="UP000812982">
    <property type="component" value="Unassembled WGS sequence"/>
</dbReference>
<accession>A0ABS6KUJ8</accession>
<evidence type="ECO:0000313" key="2">
    <source>
        <dbReference type="Proteomes" id="UP000812982"/>
    </source>
</evidence>
<name>A0ABS6KUJ8_9MYCO</name>
<keyword evidence="2" id="KW-1185">Reference proteome</keyword>
<reference evidence="1 2" key="1">
    <citation type="journal article" date="2021" name="Sci. Rep.">
        <title>Phenotypic and genomic hallmarks of a novel, potentially pathogenic rapidly growing Mycobacterium species related to the Mycobacterium fortuitum complex.</title>
        <authorList>
            <person name="Gharbi R."/>
            <person name="Khanna V."/>
            <person name="Frigui W."/>
            <person name="Mhenni B."/>
            <person name="Brosch R."/>
            <person name="Mardassi H."/>
        </authorList>
    </citation>
    <scope>NUCLEOTIDE SEQUENCE [LARGE SCALE GENOMIC DNA]</scope>
    <source>
        <strain evidence="1 2">TNTM28</strain>
    </source>
</reference>